<dbReference type="EMBL" id="CP068393">
    <property type="protein sequence ID" value="QUC67974.1"/>
    <property type="molecule type" value="Genomic_DNA"/>
</dbReference>
<evidence type="ECO:0000313" key="1">
    <source>
        <dbReference type="EMBL" id="QUC67974.1"/>
    </source>
</evidence>
<reference evidence="1" key="1">
    <citation type="submission" date="2021-01" db="EMBL/GenBank/DDBJ databases">
        <title>Complete genome sequence of Clostridiales bacterium R-7.</title>
        <authorList>
            <person name="Mahoney-Kurpe S.C."/>
            <person name="Palevich N."/>
            <person name="Koike S."/>
            <person name="Moon C.D."/>
            <person name="Attwood G.T."/>
        </authorList>
    </citation>
    <scope>NUCLEOTIDE SEQUENCE</scope>
    <source>
        <strain evidence="1">R-7</strain>
    </source>
</reference>
<organism evidence="1 2">
    <name type="scientific">Aristaeella hokkaidonensis</name>
    <dbReference type="NCBI Taxonomy" id="3046382"/>
    <lineage>
        <taxon>Bacteria</taxon>
        <taxon>Bacillati</taxon>
        <taxon>Bacillota</taxon>
        <taxon>Clostridia</taxon>
        <taxon>Eubacteriales</taxon>
        <taxon>Aristaeellaceae</taxon>
        <taxon>Aristaeella</taxon>
    </lineage>
</organism>
<protein>
    <submittedName>
        <fullName evidence="1">Aminoacetone oxidase family FAD-binding enzyme</fullName>
    </submittedName>
</protein>
<sequence>MKTDVTVIGAGAAGLTAAVTAASRGLKVILLEKGERPGRKILASGNGRCNMMNKGFPVYYGDPVFAASVLKQCPLSKIEAFFKEYGLIMTQDPEGRVYPVTYQAISVLSVLKNAARITDVYLNTGFDVSAIYRDHNLFIIRNDRNEEILSEKVIICCGGAAQPKLGGSMDGYRLLGSLGHHIIPVFPSLVSLTTDKKSISGLSGIRIRAAVSLFEGNSLIHQEKGEILFTDYGVSGICIMQCARFTEGRNTHLEINFLEGICDSSEEMISEIQRRQAMLSNLSPVSLFDGVLPEKISYAVMKQAGIPMKGEKAGNLTDNDIRRIAETAKGYKIFITGTRGMDYAQVTAGGADCCEFCPETMESRLTQGLFAAGEVLNVDGDCGGFNLMFAFSSGIIAGESV</sequence>
<proteinExistence type="predicted"/>
<accession>A0AC61MY44</accession>
<keyword evidence="2" id="KW-1185">Reference proteome</keyword>
<dbReference type="Proteomes" id="UP000682782">
    <property type="component" value="Chromosome"/>
</dbReference>
<gene>
    <name evidence="1" type="ORF">JYE49_04565</name>
</gene>
<evidence type="ECO:0000313" key="2">
    <source>
        <dbReference type="Proteomes" id="UP000682782"/>
    </source>
</evidence>
<name>A0AC61MY44_9FIRM</name>